<proteinExistence type="predicted"/>
<organism evidence="1">
    <name type="scientific">bioreactor metagenome</name>
    <dbReference type="NCBI Taxonomy" id="1076179"/>
    <lineage>
        <taxon>unclassified sequences</taxon>
        <taxon>metagenomes</taxon>
        <taxon>ecological metagenomes</taxon>
    </lineage>
</organism>
<protein>
    <submittedName>
        <fullName evidence="1">Uncharacterized protein</fullName>
    </submittedName>
</protein>
<reference evidence="1" key="1">
    <citation type="submission" date="2019-08" db="EMBL/GenBank/DDBJ databases">
        <authorList>
            <person name="Kucharzyk K."/>
            <person name="Murdoch R.W."/>
            <person name="Higgins S."/>
            <person name="Loffler F."/>
        </authorList>
    </citation>
    <scope>NUCLEOTIDE SEQUENCE</scope>
</reference>
<comment type="caution">
    <text evidence="1">The sequence shown here is derived from an EMBL/GenBank/DDBJ whole genome shotgun (WGS) entry which is preliminary data.</text>
</comment>
<name>A0A645ASH9_9ZZZZ</name>
<accession>A0A645ASH9</accession>
<sequence>MASNRQWLKFIDNKGRFQSLTGKPGEYIVKITVTDGALGFVDDEAIVELTMGELTQTVAELTRSAKKRVAKMFTMENGEIKEIDEFVDETFARSELIGFEANFDWRVDPESIPEWLINTGGGLKIQNLSGEAGQVVDFSRMVYIDTKEEARYSDLESTVTIRAINSDYTYRFPIKATGIEAGSIKWIGSAAILRGGLLWDDKGNTLKKVAGTSDIYPSDEPNICHVIVRDNKFTLRFMEWDSSNRKVVEVPEGKVWVDVVRREGGLLTLKAKDNLVRSQRKMVVFFVPENTEIDYNSYFNKTGVFNFLNTGYGMQLEQYGLSGGFGISRQKSSTSFNSLGEGVEVEDVTEIAERLSLTKLDNIYEHSFTAEEWNMKTGMDRLHVAPLGLITPWNSFDVYNSDFVRLGVTAPGWSSKNLVRGNVYDENYNPTPSVYIDARIPFKDIRESCLYIVFRDSAGKDVGTFVIRKSSN</sequence>
<dbReference type="AlphaFoldDB" id="A0A645ASH9"/>
<gene>
    <name evidence="1" type="ORF">SDC9_102065</name>
</gene>
<dbReference type="EMBL" id="VSSQ01015198">
    <property type="protein sequence ID" value="MPM55271.1"/>
    <property type="molecule type" value="Genomic_DNA"/>
</dbReference>
<evidence type="ECO:0000313" key="1">
    <source>
        <dbReference type="EMBL" id="MPM55271.1"/>
    </source>
</evidence>